<proteinExistence type="predicted"/>
<dbReference type="InterPro" id="IPR013762">
    <property type="entry name" value="Integrase-like_cat_sf"/>
</dbReference>
<evidence type="ECO:0000259" key="3">
    <source>
        <dbReference type="PROSITE" id="PS51898"/>
    </source>
</evidence>
<dbReference type="Gene3D" id="1.10.443.10">
    <property type="entry name" value="Intergrase catalytic core"/>
    <property type="match status" value="1"/>
</dbReference>
<dbReference type="Pfam" id="PF00589">
    <property type="entry name" value="Phage_integrase"/>
    <property type="match status" value="1"/>
</dbReference>
<gene>
    <name evidence="4" type="ORF">EZS27_015910</name>
</gene>
<sequence length="162" mass="18161">MRTGIRCIEASRLRVCDIVRKGDRYILSLRRKGDEARIEKMGYPEEAVGPLIEYLSFCGVSDANEPAFANHVGGRFYPMRAQWISSRVNAWMKKAGVYSLEKTAHSLRHTAAVLAHLNCAGTKDIQMMLGHGSLATTQRYLDSIDDTIKMDNPALKILNSLF</sequence>
<dbReference type="GO" id="GO:0015074">
    <property type="term" value="P:DNA integration"/>
    <property type="evidence" value="ECO:0007669"/>
    <property type="project" value="InterPro"/>
</dbReference>
<reference evidence="4" key="1">
    <citation type="submission" date="2019-03" db="EMBL/GenBank/DDBJ databases">
        <title>Single cell metagenomics reveals metabolic interactions within the superorganism composed of flagellate Streblomastix strix and complex community of Bacteroidetes bacteria on its surface.</title>
        <authorList>
            <person name="Treitli S.C."/>
            <person name="Kolisko M."/>
            <person name="Husnik F."/>
            <person name="Keeling P."/>
            <person name="Hampl V."/>
        </authorList>
    </citation>
    <scope>NUCLEOTIDE SEQUENCE</scope>
    <source>
        <strain evidence="4">STM</strain>
    </source>
</reference>
<evidence type="ECO:0000256" key="1">
    <source>
        <dbReference type="ARBA" id="ARBA00023125"/>
    </source>
</evidence>
<feature type="domain" description="Tyr recombinase" evidence="3">
    <location>
        <begin position="1"/>
        <end position="155"/>
    </location>
</feature>
<keyword evidence="1" id="KW-0238">DNA-binding</keyword>
<evidence type="ECO:0000313" key="4">
    <source>
        <dbReference type="EMBL" id="KAA6335883.1"/>
    </source>
</evidence>
<dbReference type="GO" id="GO:0006310">
    <property type="term" value="P:DNA recombination"/>
    <property type="evidence" value="ECO:0007669"/>
    <property type="project" value="UniProtKB-KW"/>
</dbReference>
<dbReference type="InterPro" id="IPR050090">
    <property type="entry name" value="Tyrosine_recombinase_XerCD"/>
</dbReference>
<comment type="caution">
    <text evidence="4">The sequence shown here is derived from an EMBL/GenBank/DDBJ whole genome shotgun (WGS) entry which is preliminary data.</text>
</comment>
<protein>
    <submittedName>
        <fullName evidence="4">Tyrosine recombinase XerH</fullName>
    </submittedName>
</protein>
<dbReference type="GO" id="GO:0003677">
    <property type="term" value="F:DNA binding"/>
    <property type="evidence" value="ECO:0007669"/>
    <property type="project" value="UniProtKB-KW"/>
</dbReference>
<dbReference type="InterPro" id="IPR002104">
    <property type="entry name" value="Integrase_catalytic"/>
</dbReference>
<evidence type="ECO:0000256" key="2">
    <source>
        <dbReference type="ARBA" id="ARBA00023172"/>
    </source>
</evidence>
<dbReference type="PROSITE" id="PS51898">
    <property type="entry name" value="TYR_RECOMBINASE"/>
    <property type="match status" value="1"/>
</dbReference>
<dbReference type="AlphaFoldDB" id="A0A5J4RSB2"/>
<accession>A0A5J4RSB2</accession>
<dbReference type="PANTHER" id="PTHR30349">
    <property type="entry name" value="PHAGE INTEGRASE-RELATED"/>
    <property type="match status" value="1"/>
</dbReference>
<name>A0A5J4RSB2_9ZZZZ</name>
<dbReference type="PANTHER" id="PTHR30349:SF41">
    <property type="entry name" value="INTEGRASE_RECOMBINASE PROTEIN MJ0367-RELATED"/>
    <property type="match status" value="1"/>
</dbReference>
<dbReference type="SUPFAM" id="SSF56349">
    <property type="entry name" value="DNA breaking-rejoining enzymes"/>
    <property type="match status" value="1"/>
</dbReference>
<dbReference type="EMBL" id="SNRY01000848">
    <property type="protein sequence ID" value="KAA6335883.1"/>
    <property type="molecule type" value="Genomic_DNA"/>
</dbReference>
<keyword evidence="2" id="KW-0233">DNA recombination</keyword>
<dbReference type="InterPro" id="IPR011010">
    <property type="entry name" value="DNA_brk_join_enz"/>
</dbReference>
<organism evidence="4">
    <name type="scientific">termite gut metagenome</name>
    <dbReference type="NCBI Taxonomy" id="433724"/>
    <lineage>
        <taxon>unclassified sequences</taxon>
        <taxon>metagenomes</taxon>
        <taxon>organismal metagenomes</taxon>
    </lineage>
</organism>